<dbReference type="Pfam" id="PF03502">
    <property type="entry name" value="Channel_Tsx"/>
    <property type="match status" value="1"/>
</dbReference>
<comment type="similarity">
    <text evidence="2">Belongs to the nucleoside-specific channel-forming outer membrane porin (Tsx) (TC 1.B.10) family.</text>
</comment>
<feature type="signal peptide" evidence="6">
    <location>
        <begin position="1"/>
        <end position="21"/>
    </location>
</feature>
<dbReference type="RefSeq" id="WP_069668293.1">
    <property type="nucleotide sequence ID" value="NZ_JAPFIM010000015.1"/>
</dbReference>
<comment type="subcellular location">
    <subcellularLocation>
        <location evidence="1">Cell outer membrane</location>
    </subcellularLocation>
</comment>
<accession>A0A178J4Q5</accession>
<dbReference type="GeneID" id="78077240"/>
<protein>
    <submittedName>
        <fullName evidence="7">Outer membrane protein OmpK</fullName>
    </submittedName>
</protein>
<dbReference type="Proteomes" id="UP000094761">
    <property type="component" value="Unassembled WGS sequence"/>
</dbReference>
<proteinExistence type="inferred from homology"/>
<dbReference type="PROSITE" id="PS51257">
    <property type="entry name" value="PROKAR_LIPOPROTEIN"/>
    <property type="match status" value="1"/>
</dbReference>
<evidence type="ECO:0000313" key="8">
    <source>
        <dbReference type="EMBL" id="OAM97083.1"/>
    </source>
</evidence>
<evidence type="ECO:0000256" key="3">
    <source>
        <dbReference type="ARBA" id="ARBA00022729"/>
    </source>
</evidence>
<keyword evidence="4" id="KW-0472">Membrane</keyword>
<dbReference type="Proteomes" id="UP001150001">
    <property type="component" value="Unassembled WGS sequence"/>
</dbReference>
<sequence length="268" mass="29714">MKKNLLLATSIALGCAMPAMAADYSDGIYKNDHRWFKFNYMRANNELPGESNHDYIELEFGGKSGIFDVYGYLDLFNPFDKKSSDKYNKEKMFVKIAPRMSIDGLIGKDLSVGPVKEFFVATELSSGGGGHAVDYSPYGGLVGLGADIEVPFMGVMGWALQAKYDINTRDFNGYQIGTAWFNPLVHFDNGSFIAYQGYGDFSFGMDDRDSVNNSATSASMFNGIYWHNNKFSVGYGLKLFKDMYGLKDGGFAGKTTGFGHYFSVGYNF</sequence>
<dbReference type="EMBL" id="JAPFIT010000012">
    <property type="protein sequence ID" value="MDC5740274.1"/>
    <property type="molecule type" value="Genomic_DNA"/>
</dbReference>
<evidence type="ECO:0000313" key="10">
    <source>
        <dbReference type="Proteomes" id="UP001150001"/>
    </source>
</evidence>
<dbReference type="GO" id="GO:0009279">
    <property type="term" value="C:cell outer membrane"/>
    <property type="evidence" value="ECO:0007669"/>
    <property type="project" value="UniProtKB-SubCell"/>
</dbReference>
<evidence type="ECO:0000256" key="1">
    <source>
        <dbReference type="ARBA" id="ARBA00004442"/>
    </source>
</evidence>
<feature type="chain" id="PRO_5044550393" evidence="6">
    <location>
        <begin position="22"/>
        <end position="268"/>
    </location>
</feature>
<evidence type="ECO:0000256" key="2">
    <source>
        <dbReference type="ARBA" id="ARBA00008728"/>
    </source>
</evidence>
<dbReference type="AlphaFoldDB" id="A0A178J4Q5"/>
<evidence type="ECO:0000256" key="4">
    <source>
        <dbReference type="ARBA" id="ARBA00023136"/>
    </source>
</evidence>
<keyword evidence="3 6" id="KW-0732">Signal</keyword>
<dbReference type="SUPFAM" id="SSF111364">
    <property type="entry name" value="Tsx-like channel"/>
    <property type="match status" value="1"/>
</dbReference>
<reference evidence="7" key="2">
    <citation type="submission" date="2022-11" db="EMBL/GenBank/DDBJ databases">
        <title>Role of the vibriolysin VemA secreted by the emergent pathogen Vibrio europaeus in the colonization of Manila clam mucus.</title>
        <authorList>
            <person name="Martinez C."/>
            <person name="Rodriguez S."/>
            <person name="Vences A."/>
            <person name="Barja J.L."/>
            <person name="Toranzo A.E."/>
            <person name="Dubert J."/>
        </authorList>
    </citation>
    <scope>NUCLEOTIDE SEQUENCE</scope>
    <source>
        <strain evidence="7">3454</strain>
    </source>
</reference>
<dbReference type="PRINTS" id="PR01277">
    <property type="entry name" value="CHANNELTSX"/>
</dbReference>
<evidence type="ECO:0000256" key="5">
    <source>
        <dbReference type="ARBA" id="ARBA00023237"/>
    </source>
</evidence>
<evidence type="ECO:0000313" key="9">
    <source>
        <dbReference type="Proteomes" id="UP000094761"/>
    </source>
</evidence>
<dbReference type="InterPro" id="IPR003055">
    <property type="entry name" value="Channel_Tsx"/>
</dbReference>
<comment type="caution">
    <text evidence="8">The sequence shown here is derived from an EMBL/GenBank/DDBJ whole genome shotgun (WGS) entry which is preliminary data.</text>
</comment>
<dbReference type="EMBL" id="LUAX01000007">
    <property type="protein sequence ID" value="OAM97083.1"/>
    <property type="molecule type" value="Genomic_DNA"/>
</dbReference>
<dbReference type="GO" id="GO:0005337">
    <property type="term" value="F:nucleoside transmembrane transporter activity"/>
    <property type="evidence" value="ECO:0007669"/>
    <property type="project" value="InterPro"/>
</dbReference>
<evidence type="ECO:0000256" key="6">
    <source>
        <dbReference type="SAM" id="SignalP"/>
    </source>
</evidence>
<name>A0A178J4Q5_9VIBR</name>
<dbReference type="InterPro" id="IPR018013">
    <property type="entry name" value="Channel_Tsx-like"/>
</dbReference>
<dbReference type="InterPro" id="IPR036777">
    <property type="entry name" value="Channel_Tsx-like_sf"/>
</dbReference>
<evidence type="ECO:0000313" key="7">
    <source>
        <dbReference type="EMBL" id="MDC5740274.1"/>
    </source>
</evidence>
<dbReference type="OrthoDB" id="104801at2"/>
<organism evidence="8 9">
    <name type="scientific">Vibrio europaeus</name>
    <dbReference type="NCBI Taxonomy" id="300876"/>
    <lineage>
        <taxon>Bacteria</taxon>
        <taxon>Pseudomonadati</taxon>
        <taxon>Pseudomonadota</taxon>
        <taxon>Gammaproteobacteria</taxon>
        <taxon>Vibrionales</taxon>
        <taxon>Vibrionaceae</taxon>
        <taxon>Vibrio</taxon>
        <taxon>Vibrio oreintalis group</taxon>
    </lineage>
</organism>
<keyword evidence="10" id="KW-1185">Reference proteome</keyword>
<keyword evidence="5" id="KW-0998">Cell outer membrane</keyword>
<gene>
    <name evidence="8" type="ORF">AZ468_16115</name>
    <name evidence="7" type="ORF">OPW20_09355</name>
</gene>
<dbReference type="Gene3D" id="2.40.230.20">
    <property type="entry name" value="Nucleoside-specific channel-forming protein, Tsx-like"/>
    <property type="match status" value="1"/>
</dbReference>
<reference evidence="8 9" key="1">
    <citation type="submission" date="2016-03" db="EMBL/GenBank/DDBJ databases">
        <title>Draft genome sequence of the Vibrio tubiashii subs. europaeus.</title>
        <authorList>
            <person name="Spinard E."/>
            <person name="Dubert J."/>
            <person name="Nelson D.R."/>
            <person name="Barja J.L."/>
        </authorList>
    </citation>
    <scope>NUCLEOTIDE SEQUENCE [LARGE SCALE GENOMIC DNA]</scope>
    <source>
        <strain evidence="9">PP-638</strain>
        <strain evidence="8">PP2-638</strain>
    </source>
</reference>